<keyword evidence="2" id="KW-1185">Reference proteome</keyword>
<comment type="caution">
    <text evidence="1">The sequence shown here is derived from an EMBL/GenBank/DDBJ whole genome shotgun (WGS) entry which is preliminary data.</text>
</comment>
<reference evidence="1 2" key="1">
    <citation type="submission" date="2020-08" db="EMBL/GenBank/DDBJ databases">
        <title>A Genomic Blueprint of the Chicken Gut Microbiome.</title>
        <authorList>
            <person name="Gilroy R."/>
            <person name="Ravi A."/>
            <person name="Getino M."/>
            <person name="Pursley I."/>
            <person name="Horton D.L."/>
            <person name="Alikhan N.-F."/>
            <person name="Baker D."/>
            <person name="Gharbi K."/>
            <person name="Hall N."/>
            <person name="Watson M."/>
            <person name="Adriaenssens E.M."/>
            <person name="Foster-Nyarko E."/>
            <person name="Jarju S."/>
            <person name="Secka A."/>
            <person name="Antonio M."/>
            <person name="Oren A."/>
            <person name="Chaudhuri R."/>
            <person name="La Ragione R.M."/>
            <person name="Hildebrand F."/>
            <person name="Pallen M.J."/>
        </authorList>
    </citation>
    <scope>NUCLEOTIDE SEQUENCE [LARGE SCALE GENOMIC DNA]</scope>
    <source>
        <strain evidence="1 2">Sa3CVN1</strain>
    </source>
</reference>
<gene>
    <name evidence="1" type="ORF">H9661_03015</name>
</gene>
<dbReference type="RefSeq" id="WP_191767697.1">
    <property type="nucleotide sequence ID" value="NZ_JACSRA010000003.1"/>
</dbReference>
<proteinExistence type="predicted"/>
<dbReference type="EMBL" id="JACSRA010000003">
    <property type="protein sequence ID" value="MBD7910320.1"/>
    <property type="molecule type" value="Genomic_DNA"/>
</dbReference>
<evidence type="ECO:0000313" key="2">
    <source>
        <dbReference type="Proteomes" id="UP000627781"/>
    </source>
</evidence>
<evidence type="ECO:0000313" key="1">
    <source>
        <dbReference type="EMBL" id="MBD7910320.1"/>
    </source>
</evidence>
<sequence>MFYRVPEEFFFPVVIEDDLDFLDKEDKINCFHEDAGIKGVFEEADEEYLQSEIGE</sequence>
<name>A0ABR8PQ71_9CLOT</name>
<protein>
    <submittedName>
        <fullName evidence="1">Uncharacterized protein</fullName>
    </submittedName>
</protein>
<accession>A0ABR8PQ71</accession>
<dbReference type="Proteomes" id="UP000627781">
    <property type="component" value="Unassembled WGS sequence"/>
</dbReference>
<organism evidence="1 2">
    <name type="scientific">Clostridium cibarium</name>
    <dbReference type="NCBI Taxonomy" id="2762247"/>
    <lineage>
        <taxon>Bacteria</taxon>
        <taxon>Bacillati</taxon>
        <taxon>Bacillota</taxon>
        <taxon>Clostridia</taxon>
        <taxon>Eubacteriales</taxon>
        <taxon>Clostridiaceae</taxon>
        <taxon>Clostridium</taxon>
    </lineage>
</organism>